<evidence type="ECO:0000313" key="1">
    <source>
        <dbReference type="EMBL" id="KAJ7750093.1"/>
    </source>
</evidence>
<keyword evidence="2" id="KW-1185">Reference proteome</keyword>
<accession>A0AAD7N8R8</accession>
<proteinExistence type="predicted"/>
<organism evidence="1 2">
    <name type="scientific">Mycena maculata</name>
    <dbReference type="NCBI Taxonomy" id="230809"/>
    <lineage>
        <taxon>Eukaryota</taxon>
        <taxon>Fungi</taxon>
        <taxon>Dikarya</taxon>
        <taxon>Basidiomycota</taxon>
        <taxon>Agaricomycotina</taxon>
        <taxon>Agaricomycetes</taxon>
        <taxon>Agaricomycetidae</taxon>
        <taxon>Agaricales</taxon>
        <taxon>Marasmiineae</taxon>
        <taxon>Mycenaceae</taxon>
        <taxon>Mycena</taxon>
    </lineage>
</organism>
<gene>
    <name evidence="1" type="ORF">DFH07DRAFT_746435</name>
</gene>
<sequence length="190" mass="21851">MTLPPDLTSLYRLFLRTSAASVLHQSRATRALRKLWRPTFEDAASVTAGLQNEALSAVNRNDHEIWLQSWHLRMDNTLAMLFTSSKTRGVPHQVTRNLNLLVRGEQERINRRKLPEWKPTLSPDAPEYQAGFQHPSTADHPRKLEEAHAGDALEEVVRMAEGRNHLCFGKIRLTRQHRPRNANLDRALRN</sequence>
<dbReference type="AlphaFoldDB" id="A0AAD7N8R8"/>
<evidence type="ECO:0000313" key="2">
    <source>
        <dbReference type="Proteomes" id="UP001215280"/>
    </source>
</evidence>
<dbReference type="Proteomes" id="UP001215280">
    <property type="component" value="Unassembled WGS sequence"/>
</dbReference>
<reference evidence="1" key="1">
    <citation type="submission" date="2023-03" db="EMBL/GenBank/DDBJ databases">
        <title>Massive genome expansion in bonnet fungi (Mycena s.s.) driven by repeated elements and novel gene families across ecological guilds.</title>
        <authorList>
            <consortium name="Lawrence Berkeley National Laboratory"/>
            <person name="Harder C.B."/>
            <person name="Miyauchi S."/>
            <person name="Viragh M."/>
            <person name="Kuo A."/>
            <person name="Thoen E."/>
            <person name="Andreopoulos B."/>
            <person name="Lu D."/>
            <person name="Skrede I."/>
            <person name="Drula E."/>
            <person name="Henrissat B."/>
            <person name="Morin E."/>
            <person name="Kohler A."/>
            <person name="Barry K."/>
            <person name="LaButti K."/>
            <person name="Morin E."/>
            <person name="Salamov A."/>
            <person name="Lipzen A."/>
            <person name="Mereny Z."/>
            <person name="Hegedus B."/>
            <person name="Baldrian P."/>
            <person name="Stursova M."/>
            <person name="Weitz H."/>
            <person name="Taylor A."/>
            <person name="Grigoriev I.V."/>
            <person name="Nagy L.G."/>
            <person name="Martin F."/>
            <person name="Kauserud H."/>
        </authorList>
    </citation>
    <scope>NUCLEOTIDE SEQUENCE</scope>
    <source>
        <strain evidence="1">CBHHK188m</strain>
    </source>
</reference>
<dbReference type="EMBL" id="JARJLG010000083">
    <property type="protein sequence ID" value="KAJ7750093.1"/>
    <property type="molecule type" value="Genomic_DNA"/>
</dbReference>
<comment type="caution">
    <text evidence="1">The sequence shown here is derived from an EMBL/GenBank/DDBJ whole genome shotgun (WGS) entry which is preliminary data.</text>
</comment>
<protein>
    <submittedName>
        <fullName evidence="1">Uncharacterized protein</fullName>
    </submittedName>
</protein>
<name>A0AAD7N8R8_9AGAR</name>